<comment type="catalytic activity">
    <reaction evidence="13 14">
        <text>DNA(n) + a 2'-deoxyribonucleoside 5'-triphosphate = DNA(n+1) + diphosphate</text>
        <dbReference type="Rhea" id="RHEA:22508"/>
        <dbReference type="Rhea" id="RHEA-COMP:17339"/>
        <dbReference type="Rhea" id="RHEA-COMP:17340"/>
        <dbReference type="ChEBI" id="CHEBI:33019"/>
        <dbReference type="ChEBI" id="CHEBI:61560"/>
        <dbReference type="ChEBI" id="CHEBI:173112"/>
        <dbReference type="EC" id="2.7.7.7"/>
    </reaction>
</comment>
<dbReference type="PROSITE" id="PS00116">
    <property type="entry name" value="DNA_POLYMERASE_B"/>
    <property type="match status" value="1"/>
</dbReference>
<comment type="caution">
    <text evidence="16">The sequence shown here is derived from an EMBL/GenBank/DDBJ whole genome shotgun (WGS) entry which is preliminary data.</text>
</comment>
<dbReference type="GO" id="GO:0006297">
    <property type="term" value="P:nucleotide-excision repair, DNA gap filling"/>
    <property type="evidence" value="ECO:0007669"/>
    <property type="project" value="TreeGrafter"/>
</dbReference>
<keyword evidence="3 14" id="KW-0808">Transferase</keyword>
<comment type="similarity">
    <text evidence="2 14">Belongs to the DNA polymerase type-B family.</text>
</comment>
<keyword evidence="12" id="KW-0539">Nucleus</keyword>
<dbReference type="InterPro" id="IPR006172">
    <property type="entry name" value="DNA-dir_DNA_pol_B"/>
</dbReference>
<dbReference type="Pfam" id="PF12937">
    <property type="entry name" value="F-box-like"/>
    <property type="match status" value="1"/>
</dbReference>
<proteinExistence type="inferred from homology"/>
<dbReference type="Gene3D" id="1.10.132.60">
    <property type="entry name" value="DNA polymerase family B, C-terminal domain"/>
    <property type="match status" value="1"/>
</dbReference>
<dbReference type="GO" id="GO:0003677">
    <property type="term" value="F:DNA binding"/>
    <property type="evidence" value="ECO:0007669"/>
    <property type="project" value="UniProtKB-KW"/>
</dbReference>
<dbReference type="Gene3D" id="3.90.1600.10">
    <property type="entry name" value="Palm domain of DNA polymerase"/>
    <property type="match status" value="1"/>
</dbReference>
<organism evidence="16 17">
    <name type="scientific">Marchantia polymorpha subsp. ruderalis</name>
    <dbReference type="NCBI Taxonomy" id="1480154"/>
    <lineage>
        <taxon>Eukaryota</taxon>
        <taxon>Viridiplantae</taxon>
        <taxon>Streptophyta</taxon>
        <taxon>Embryophyta</taxon>
        <taxon>Marchantiophyta</taxon>
        <taxon>Marchantiopsida</taxon>
        <taxon>Marchantiidae</taxon>
        <taxon>Marchantiales</taxon>
        <taxon>Marchantiaceae</taxon>
        <taxon>Marchantia</taxon>
    </lineage>
</organism>
<dbReference type="InterPro" id="IPR050240">
    <property type="entry name" value="DNA_pol_type-B"/>
</dbReference>
<dbReference type="Proteomes" id="UP000077202">
    <property type="component" value="Unassembled WGS sequence"/>
</dbReference>
<dbReference type="NCBIfam" id="TIGR00592">
    <property type="entry name" value="pol2"/>
    <property type="match status" value="1"/>
</dbReference>
<evidence type="ECO:0000313" key="17">
    <source>
        <dbReference type="Proteomes" id="UP000077202"/>
    </source>
</evidence>
<dbReference type="InterPro" id="IPR042087">
    <property type="entry name" value="DNA_pol_B_thumb"/>
</dbReference>
<dbReference type="InterPro" id="IPR043502">
    <property type="entry name" value="DNA/RNA_pol_sf"/>
</dbReference>
<dbReference type="GO" id="GO:0045004">
    <property type="term" value="P:DNA replication proofreading"/>
    <property type="evidence" value="ECO:0007669"/>
    <property type="project" value="TreeGrafter"/>
</dbReference>
<dbReference type="PANTHER" id="PTHR10322">
    <property type="entry name" value="DNA POLYMERASE CATALYTIC SUBUNIT"/>
    <property type="match status" value="1"/>
</dbReference>
<evidence type="ECO:0000256" key="14">
    <source>
        <dbReference type="RuleBase" id="RU000442"/>
    </source>
</evidence>
<dbReference type="InterPro" id="IPR023211">
    <property type="entry name" value="DNA_pol_palm_dom_sf"/>
</dbReference>
<evidence type="ECO:0000256" key="3">
    <source>
        <dbReference type="ARBA" id="ARBA00022679"/>
    </source>
</evidence>
<dbReference type="SUPFAM" id="SSF81383">
    <property type="entry name" value="F-box domain"/>
    <property type="match status" value="1"/>
</dbReference>
<evidence type="ECO:0000256" key="13">
    <source>
        <dbReference type="ARBA" id="ARBA00049244"/>
    </source>
</evidence>
<dbReference type="Pfam" id="PF00136">
    <property type="entry name" value="DNA_pol_B"/>
    <property type="match status" value="1"/>
</dbReference>
<dbReference type="SUPFAM" id="SSF117281">
    <property type="entry name" value="Kelch motif"/>
    <property type="match status" value="1"/>
</dbReference>
<evidence type="ECO:0000256" key="1">
    <source>
        <dbReference type="ARBA" id="ARBA00004123"/>
    </source>
</evidence>
<name>A0A176VJB4_MARPO</name>
<evidence type="ECO:0000256" key="9">
    <source>
        <dbReference type="ARBA" id="ARBA00022839"/>
    </source>
</evidence>
<evidence type="ECO:0000256" key="8">
    <source>
        <dbReference type="ARBA" id="ARBA00022801"/>
    </source>
</evidence>
<keyword evidence="10 14" id="KW-0239">DNA-directed DNA polymerase</keyword>
<keyword evidence="8" id="KW-0378">Hydrolase</keyword>
<dbReference type="EC" id="2.7.7.7" evidence="14"/>
<dbReference type="InterPro" id="IPR036047">
    <property type="entry name" value="F-box-like_dom_sf"/>
</dbReference>
<dbReference type="CDD" id="cd09917">
    <property type="entry name" value="F-box_SF"/>
    <property type="match status" value="1"/>
</dbReference>
<accession>A0A176VJB4</accession>
<evidence type="ECO:0000256" key="7">
    <source>
        <dbReference type="ARBA" id="ARBA00022723"/>
    </source>
</evidence>
<keyword evidence="17" id="KW-1185">Reference proteome</keyword>
<evidence type="ECO:0000256" key="6">
    <source>
        <dbReference type="ARBA" id="ARBA00022722"/>
    </source>
</evidence>
<dbReference type="GO" id="GO:0003887">
    <property type="term" value="F:DNA-directed DNA polymerase activity"/>
    <property type="evidence" value="ECO:0007669"/>
    <property type="project" value="UniProtKB-KW"/>
</dbReference>
<dbReference type="GO" id="GO:0000166">
    <property type="term" value="F:nucleotide binding"/>
    <property type="evidence" value="ECO:0007669"/>
    <property type="project" value="InterPro"/>
</dbReference>
<keyword evidence="9" id="KW-0269">Exonuclease</keyword>
<dbReference type="GO" id="GO:0006287">
    <property type="term" value="P:base-excision repair, gap-filling"/>
    <property type="evidence" value="ECO:0007669"/>
    <property type="project" value="TreeGrafter"/>
</dbReference>
<feature type="domain" description="F-box" evidence="15">
    <location>
        <begin position="13"/>
        <end position="62"/>
    </location>
</feature>
<evidence type="ECO:0000256" key="5">
    <source>
        <dbReference type="ARBA" id="ARBA00022705"/>
    </source>
</evidence>
<dbReference type="AlphaFoldDB" id="A0A176VJB4"/>
<dbReference type="InterPro" id="IPR001810">
    <property type="entry name" value="F-box_dom"/>
</dbReference>
<keyword evidence="4 14" id="KW-0548">Nucleotidyltransferase</keyword>
<dbReference type="InterPro" id="IPR006134">
    <property type="entry name" value="DNA-dir_DNA_pol_B_multi_dom"/>
</dbReference>
<dbReference type="SUPFAM" id="SSF56672">
    <property type="entry name" value="DNA/RNA polymerases"/>
    <property type="match status" value="1"/>
</dbReference>
<dbReference type="FunFam" id="1.10.132.60:FF:000001">
    <property type="entry name" value="DNA polymerase"/>
    <property type="match status" value="1"/>
</dbReference>
<dbReference type="InterPro" id="IPR015915">
    <property type="entry name" value="Kelch-typ_b-propeller"/>
</dbReference>
<comment type="subcellular location">
    <subcellularLocation>
        <location evidence="1">Nucleus</location>
    </subcellularLocation>
</comment>
<reference evidence="16" key="1">
    <citation type="submission" date="2016-03" db="EMBL/GenBank/DDBJ databases">
        <title>Mechanisms controlling the formation of the plant cell surface in tip-growing cells are functionally conserved among land plants.</title>
        <authorList>
            <person name="Honkanen S."/>
            <person name="Jones V.A."/>
            <person name="Morieri G."/>
            <person name="Champion C."/>
            <person name="Hetherington A.J."/>
            <person name="Kelly S."/>
            <person name="Saint-Marcoux D."/>
            <person name="Proust H."/>
            <person name="Prescott H."/>
            <person name="Dolan L."/>
        </authorList>
    </citation>
    <scope>NUCLEOTIDE SEQUENCE [LARGE SCALE GENOMIC DNA]</scope>
    <source>
        <tissue evidence="16">Whole gametophyte</tissue>
    </source>
</reference>
<keyword evidence="7" id="KW-0479">Metal-binding</keyword>
<protein>
    <recommendedName>
        <fullName evidence="14">DNA polymerase</fullName>
        <ecNumber evidence="14">2.7.7.7</ecNumber>
    </recommendedName>
</protein>
<dbReference type="Gene3D" id="1.10.287.690">
    <property type="entry name" value="Helix hairpin bin"/>
    <property type="match status" value="1"/>
</dbReference>
<evidence type="ECO:0000256" key="4">
    <source>
        <dbReference type="ARBA" id="ARBA00022695"/>
    </source>
</evidence>
<dbReference type="GO" id="GO:0046872">
    <property type="term" value="F:metal ion binding"/>
    <property type="evidence" value="ECO:0007669"/>
    <property type="project" value="UniProtKB-KW"/>
</dbReference>
<keyword evidence="11 14" id="KW-0238">DNA-binding</keyword>
<dbReference type="EMBL" id="LVLJ01003604">
    <property type="protein sequence ID" value="OAE20452.1"/>
    <property type="molecule type" value="Genomic_DNA"/>
</dbReference>
<gene>
    <name evidence="16" type="ORF">AXG93_4698s1020</name>
</gene>
<evidence type="ECO:0000259" key="15">
    <source>
        <dbReference type="PROSITE" id="PS50181"/>
    </source>
</evidence>
<dbReference type="CDD" id="cd05533">
    <property type="entry name" value="POLBc_delta"/>
    <property type="match status" value="1"/>
</dbReference>
<keyword evidence="5 14" id="KW-0235">DNA replication</keyword>
<evidence type="ECO:0000256" key="12">
    <source>
        <dbReference type="ARBA" id="ARBA00023242"/>
    </source>
</evidence>
<dbReference type="PROSITE" id="PS50181">
    <property type="entry name" value="FBOX"/>
    <property type="match status" value="1"/>
</dbReference>
<dbReference type="GO" id="GO:0008296">
    <property type="term" value="F:3'-5'-DNA exonuclease activity"/>
    <property type="evidence" value="ECO:0007669"/>
    <property type="project" value="TreeGrafter"/>
</dbReference>
<evidence type="ECO:0000256" key="10">
    <source>
        <dbReference type="ARBA" id="ARBA00022932"/>
    </source>
</evidence>
<dbReference type="FunFam" id="1.10.287.690:FF:000001">
    <property type="entry name" value="DNA polymerase"/>
    <property type="match status" value="1"/>
</dbReference>
<dbReference type="GO" id="GO:0043625">
    <property type="term" value="C:delta DNA polymerase complex"/>
    <property type="evidence" value="ECO:0007669"/>
    <property type="project" value="TreeGrafter"/>
</dbReference>
<evidence type="ECO:0000256" key="11">
    <source>
        <dbReference type="ARBA" id="ARBA00023125"/>
    </source>
</evidence>
<keyword evidence="6" id="KW-0540">Nuclease</keyword>
<dbReference type="InterPro" id="IPR017964">
    <property type="entry name" value="DNA-dir_DNA_pol_B_CS"/>
</dbReference>
<dbReference type="PANTHER" id="PTHR10322:SF23">
    <property type="entry name" value="DNA POLYMERASE DELTA CATALYTIC SUBUNIT"/>
    <property type="match status" value="1"/>
</dbReference>
<sequence>MDVLEDLELEKNPFEGRPVQDEIVLAILRFLPWYEVFRLRVVCKKWNEILRSALFREKWHRDPNQVPLCFSSCCRIQGNTFYNPATESWHVCEGDFAVFKRNSSICAYGVKEDEEFHVVGAAEGLLLLQVVHDEDPYSDDEKSTYDLYVANPLYPSNLKKLILLPELHYVETSRVIGMMWNEVTHSHQVLAAYYPHGVSDQGYLDEEEEEDGPYDESSGWVFFNYDLKTDEWSQVARWPEEKFRHFQSPSMSEGQLYCLGKLSHPPSSLVRSRRYRVYHLDNSNLNWLHEPTWVGDSDIGLPHPLDFATLFHREDKEWPGYKTMVAGGTVDRHIFQIEGPTLRNFYIWRIMEEYEDEENVWVEAHLMPEDLLTRINDRSIQCQFRCAGNGRFLCVANSWNDVIMCDMATDSWWMLPAHPSGFDYDSEEAFALHLCEPRVDIFLENGILPEILEELLAARKVAKEDLKKATDPLEKAVLDGRQLALKVSANSVYGFTGATIGQLPCLEISSSVTSYGREMIEHTKRLVQERFNISNGYQYEAEVVYGDTDSVMVQFGAPTVEESMNLGREAADYISKTFTKPIKLEFEKVYYPYLLISKKRYAGLLWTKPEKHDKMDTKGIETVRRDNCLLVKNLVTECLHKILIDRDIPGAVQFVKNTISDLLMNRVDLSLLVITKGLTKVEGDYAVKAAHVELAERMRKRDSATAPGVGDRVPYVIIKAAKGAKAYEKSEDPIYVLENNIPIDPHYYLENQLSKPLLRIFDPIIKNASRELLHGAHTRAVSISTPSNSGLMKFAKKRLSCFGCRATLSRDCPIFYRRKKAQKDLSEAEVQLERWEF</sequence>
<dbReference type="SMART" id="SM00486">
    <property type="entry name" value="POLBc"/>
    <property type="match status" value="1"/>
</dbReference>
<evidence type="ECO:0000256" key="2">
    <source>
        <dbReference type="ARBA" id="ARBA00005755"/>
    </source>
</evidence>
<evidence type="ECO:0000313" key="16">
    <source>
        <dbReference type="EMBL" id="OAE20452.1"/>
    </source>
</evidence>